<dbReference type="InterPro" id="IPR015813">
    <property type="entry name" value="Pyrv/PenolPyrv_kinase-like_dom"/>
</dbReference>
<protein>
    <submittedName>
        <fullName evidence="1">2-methylisocitrate lyase-like PEP mutase family enzyme</fullName>
    </submittedName>
</protein>
<proteinExistence type="predicted"/>
<evidence type="ECO:0000313" key="2">
    <source>
        <dbReference type="Proteomes" id="UP001549321"/>
    </source>
</evidence>
<dbReference type="InterPro" id="IPR039556">
    <property type="entry name" value="ICL/PEPM"/>
</dbReference>
<comment type="caution">
    <text evidence="1">The sequence shown here is derived from an EMBL/GenBank/DDBJ whole genome shotgun (WGS) entry which is preliminary data.</text>
</comment>
<dbReference type="RefSeq" id="WP_354551466.1">
    <property type="nucleotide sequence ID" value="NZ_JBEPSM010000001.1"/>
</dbReference>
<keyword evidence="2" id="KW-1185">Reference proteome</keyword>
<dbReference type="Gene3D" id="6.10.250.2750">
    <property type="match status" value="1"/>
</dbReference>
<dbReference type="CDD" id="cd00377">
    <property type="entry name" value="ICL_PEPM"/>
    <property type="match status" value="1"/>
</dbReference>
<dbReference type="PANTHER" id="PTHR42905">
    <property type="entry name" value="PHOSPHOENOLPYRUVATE CARBOXYLASE"/>
    <property type="match status" value="1"/>
</dbReference>
<name>A0ABV2R065_9HYPH</name>
<dbReference type="InterPro" id="IPR040442">
    <property type="entry name" value="Pyrv_kinase-like_dom_sf"/>
</dbReference>
<gene>
    <name evidence="1" type="ORF">ABIE08_002562</name>
</gene>
<evidence type="ECO:0000313" key="1">
    <source>
        <dbReference type="EMBL" id="MET4634649.1"/>
    </source>
</evidence>
<dbReference type="Gene3D" id="3.20.20.60">
    <property type="entry name" value="Phosphoenolpyruvate-binding domains"/>
    <property type="match status" value="1"/>
</dbReference>
<dbReference type="SUPFAM" id="SSF51621">
    <property type="entry name" value="Phosphoenolpyruvate/pyruvate domain"/>
    <property type="match status" value="1"/>
</dbReference>
<dbReference type="Proteomes" id="UP001549321">
    <property type="component" value="Unassembled WGS sequence"/>
</dbReference>
<sequence>MTSISARRAAFRRLHESGCFVLPNPWDIGSARLLAGLDFKALATTSGGFAFSRGLPDGAVSRDVMLAHVGEIVEATDLPVNADFGNAFADDAEGVATNVSLCVDTGVAGLSVEDMASDRSLYGFEHAVDRVRAARAAIDASRQDVLLTARSEALLVGHPDALNEACRRIAAFAEAGADVLFVPGKLDAAATAAVLSAAGGKPVNVIALDPAQSIAEVAAQGVRRISLATGLARAAYGGFLRLAREVAGAGTLTELAQAEPGADLNRAFAPFARGSQS</sequence>
<dbReference type="PANTHER" id="PTHR42905:SF16">
    <property type="entry name" value="CARBOXYPHOSPHONOENOLPYRUVATE PHOSPHONOMUTASE-LIKE PROTEIN (AFU_ORTHOLOGUE AFUA_5G07230)"/>
    <property type="match status" value="1"/>
</dbReference>
<reference evidence="1 2" key="1">
    <citation type="submission" date="2024-06" db="EMBL/GenBank/DDBJ databases">
        <title>Sorghum-associated microbial communities from plants grown in Nebraska, USA.</title>
        <authorList>
            <person name="Schachtman D."/>
        </authorList>
    </citation>
    <scope>NUCLEOTIDE SEQUENCE [LARGE SCALE GENOMIC DNA]</scope>
    <source>
        <strain evidence="1 2">3207</strain>
    </source>
</reference>
<dbReference type="Pfam" id="PF13714">
    <property type="entry name" value="PEP_mutase"/>
    <property type="match status" value="1"/>
</dbReference>
<dbReference type="EMBL" id="JBEPSM010000001">
    <property type="protein sequence ID" value="MET4634649.1"/>
    <property type="molecule type" value="Genomic_DNA"/>
</dbReference>
<organism evidence="1 2">
    <name type="scientific">Kaistia defluvii</name>
    <dbReference type="NCBI Taxonomy" id="410841"/>
    <lineage>
        <taxon>Bacteria</taxon>
        <taxon>Pseudomonadati</taxon>
        <taxon>Pseudomonadota</taxon>
        <taxon>Alphaproteobacteria</taxon>
        <taxon>Hyphomicrobiales</taxon>
        <taxon>Kaistiaceae</taxon>
        <taxon>Kaistia</taxon>
    </lineage>
</organism>
<accession>A0ABV2R065</accession>